<dbReference type="Pfam" id="PF01408">
    <property type="entry name" value="GFO_IDH_MocA"/>
    <property type="match status" value="1"/>
</dbReference>
<evidence type="ECO:0000313" key="3">
    <source>
        <dbReference type="Proteomes" id="UP001565368"/>
    </source>
</evidence>
<keyword evidence="3" id="KW-1185">Reference proteome</keyword>
<dbReference type="EMBL" id="JBBXJM010000001">
    <property type="protein sequence ID" value="KAL1412609.1"/>
    <property type="molecule type" value="Genomic_DNA"/>
</dbReference>
<dbReference type="Proteomes" id="UP001565368">
    <property type="component" value="Unassembled WGS sequence"/>
</dbReference>
<evidence type="ECO:0000259" key="1">
    <source>
        <dbReference type="Pfam" id="PF01408"/>
    </source>
</evidence>
<dbReference type="PANTHER" id="PTHR42840:SF7">
    <property type="entry name" value="BINDING ROSSMANN FOLD OXIDOREDUCTASE, PUTATIVE (AFU_ORTHOLOGUE AFUA_4G10190)-RELATED"/>
    <property type="match status" value="1"/>
</dbReference>
<dbReference type="SUPFAM" id="SSF51735">
    <property type="entry name" value="NAD(P)-binding Rossmann-fold domains"/>
    <property type="match status" value="1"/>
</dbReference>
<name>A0ABR3QD19_9TREE</name>
<dbReference type="GeneID" id="95981399"/>
<dbReference type="PANTHER" id="PTHR42840">
    <property type="entry name" value="NAD(P)-BINDING ROSSMANN-FOLD SUPERFAMILY PROTEIN-RELATED"/>
    <property type="match status" value="1"/>
</dbReference>
<dbReference type="Gene3D" id="3.30.360.10">
    <property type="entry name" value="Dihydrodipicolinate Reductase, domain 2"/>
    <property type="match status" value="1"/>
</dbReference>
<gene>
    <name evidence="2" type="ORF">Q8F55_000356</name>
</gene>
<dbReference type="RefSeq" id="XP_069212553.1">
    <property type="nucleotide sequence ID" value="XM_069349009.1"/>
</dbReference>
<organism evidence="2 3">
    <name type="scientific">Vanrija albida</name>
    <dbReference type="NCBI Taxonomy" id="181172"/>
    <lineage>
        <taxon>Eukaryota</taxon>
        <taxon>Fungi</taxon>
        <taxon>Dikarya</taxon>
        <taxon>Basidiomycota</taxon>
        <taxon>Agaricomycotina</taxon>
        <taxon>Tremellomycetes</taxon>
        <taxon>Trichosporonales</taxon>
        <taxon>Trichosporonaceae</taxon>
        <taxon>Vanrija</taxon>
    </lineage>
</organism>
<comment type="caution">
    <text evidence="2">The sequence shown here is derived from an EMBL/GenBank/DDBJ whole genome shotgun (WGS) entry which is preliminary data.</text>
</comment>
<accession>A0ABR3QD19</accession>
<dbReference type="Gene3D" id="3.40.50.720">
    <property type="entry name" value="NAD(P)-binding Rossmann-like Domain"/>
    <property type="match status" value="1"/>
</dbReference>
<dbReference type="InterPro" id="IPR036291">
    <property type="entry name" value="NAD(P)-bd_dom_sf"/>
</dbReference>
<dbReference type="InterPro" id="IPR000683">
    <property type="entry name" value="Gfo/Idh/MocA-like_OxRdtase_N"/>
</dbReference>
<evidence type="ECO:0000313" key="2">
    <source>
        <dbReference type="EMBL" id="KAL1412609.1"/>
    </source>
</evidence>
<sequence>MASPVLRVAVVGIGEVALNTHLPNLALCSHWFKVVALVDVSPGALAHAGAKFGVERLYTSLDALLAEAGDIDLVMVMSANEYHVEHTTAALRAGKHVFVEKPMALSLEGADAIEAARVQSGRVVFVGYMRRYAEAYLRVKDLVAAAGRENINYVRVRDLIGKNEHFVSQSGAFPLKFTDAPPSAVAERATRSDAMLREAIGKRADNPLDRETWALLTSLASHDISAMRELIGMPERVVGASRSPDSQFIWVMFQYPGFVAYYEVGIDNVKLFDAHIEVYTTDRRIKVTYDTPYVKGLPITATVLSTKPNGDFSEEVLRPTYEDAFTLEYRQLYAAVVHGAPVKTSPLDSRDDLVIFKMIMDAL</sequence>
<proteinExistence type="predicted"/>
<dbReference type="SUPFAM" id="SSF55347">
    <property type="entry name" value="Glyceraldehyde-3-phosphate dehydrogenase-like, C-terminal domain"/>
    <property type="match status" value="1"/>
</dbReference>
<protein>
    <recommendedName>
        <fullName evidence="1">Gfo/Idh/MocA-like oxidoreductase N-terminal domain-containing protein</fullName>
    </recommendedName>
</protein>
<reference evidence="2 3" key="1">
    <citation type="submission" date="2023-08" db="EMBL/GenBank/DDBJ databases">
        <title>Annotated Genome Sequence of Vanrija albida AlHP1.</title>
        <authorList>
            <person name="Herzog R."/>
        </authorList>
    </citation>
    <scope>NUCLEOTIDE SEQUENCE [LARGE SCALE GENOMIC DNA]</scope>
    <source>
        <strain evidence="2 3">AlHP1</strain>
    </source>
</reference>
<feature type="domain" description="Gfo/Idh/MocA-like oxidoreductase N-terminal" evidence="1">
    <location>
        <begin position="6"/>
        <end position="128"/>
    </location>
</feature>